<dbReference type="GO" id="GO:0005507">
    <property type="term" value="F:copper ion binding"/>
    <property type="evidence" value="ECO:0007669"/>
    <property type="project" value="InterPro"/>
</dbReference>
<evidence type="ECO:0000259" key="18">
    <source>
        <dbReference type="PROSITE" id="PS50999"/>
    </source>
</evidence>
<keyword evidence="10 15" id="KW-0186">Copper</keyword>
<organism evidence="19 20">
    <name type="scientific">Nitrosomonas halophila</name>
    <dbReference type="NCBI Taxonomy" id="44576"/>
    <lineage>
        <taxon>Bacteria</taxon>
        <taxon>Pseudomonadati</taxon>
        <taxon>Pseudomonadota</taxon>
        <taxon>Betaproteobacteria</taxon>
        <taxon>Nitrosomonadales</taxon>
        <taxon>Nitrosomonadaceae</taxon>
        <taxon>Nitrosomonas</taxon>
    </lineage>
</organism>
<dbReference type="NCBIfam" id="TIGR02866">
    <property type="entry name" value="CoxB"/>
    <property type="match status" value="1"/>
</dbReference>
<comment type="function">
    <text evidence="12 15">Subunits I and II form the functional core of the enzyme complex. Electrons originating in cytochrome c are transferred via heme a and Cu(A) to the binuclear center formed by heme a3 and Cu(B).</text>
</comment>
<dbReference type="Gene3D" id="2.60.40.420">
    <property type="entry name" value="Cupredoxins - blue copper proteins"/>
    <property type="match status" value="1"/>
</dbReference>
<keyword evidence="4 14" id="KW-0679">Respiratory chain</keyword>
<dbReference type="PANTHER" id="PTHR22888">
    <property type="entry name" value="CYTOCHROME C OXIDASE, SUBUNIT II"/>
    <property type="match status" value="1"/>
</dbReference>
<dbReference type="GO" id="GO:0005886">
    <property type="term" value="C:plasma membrane"/>
    <property type="evidence" value="ECO:0007669"/>
    <property type="project" value="UniProtKB-SubCell"/>
</dbReference>
<dbReference type="GO" id="GO:0042773">
    <property type="term" value="P:ATP synthesis coupled electron transport"/>
    <property type="evidence" value="ECO:0007669"/>
    <property type="project" value="TreeGrafter"/>
</dbReference>
<proteinExistence type="inferred from homology"/>
<gene>
    <name evidence="19" type="ORF">SAMN05421881_102713</name>
</gene>
<comment type="similarity">
    <text evidence="2 14">Belongs to the cytochrome c oxidase subunit 2 family.</text>
</comment>
<dbReference type="InterPro" id="IPR011759">
    <property type="entry name" value="Cyt_c_oxidase_su2_TM_dom"/>
</dbReference>
<dbReference type="GO" id="GO:0004129">
    <property type="term" value="F:cytochrome-c oxidase activity"/>
    <property type="evidence" value="ECO:0007669"/>
    <property type="project" value="UniProtKB-EC"/>
</dbReference>
<evidence type="ECO:0000313" key="19">
    <source>
        <dbReference type="EMBL" id="SDY27921.1"/>
    </source>
</evidence>
<evidence type="ECO:0000256" key="9">
    <source>
        <dbReference type="ARBA" id="ARBA00022989"/>
    </source>
</evidence>
<dbReference type="PROSITE" id="PS00078">
    <property type="entry name" value="COX2"/>
    <property type="match status" value="1"/>
</dbReference>
<evidence type="ECO:0000256" key="8">
    <source>
        <dbReference type="ARBA" id="ARBA00022982"/>
    </source>
</evidence>
<evidence type="ECO:0000256" key="1">
    <source>
        <dbReference type="ARBA" id="ARBA00004141"/>
    </source>
</evidence>
<feature type="transmembrane region" description="Helical" evidence="16">
    <location>
        <begin position="46"/>
        <end position="67"/>
    </location>
</feature>
<feature type="domain" description="Cytochrome oxidase subunit II copper A binding" evidence="17">
    <location>
        <begin position="117"/>
        <end position="257"/>
    </location>
</feature>
<reference evidence="19 20" key="1">
    <citation type="submission" date="2016-10" db="EMBL/GenBank/DDBJ databases">
        <authorList>
            <person name="de Groot N.N."/>
        </authorList>
    </citation>
    <scope>NUCLEOTIDE SEQUENCE [LARGE SCALE GENOMIC DNA]</scope>
    <source>
        <strain evidence="19 20">Nm1</strain>
    </source>
</reference>
<dbReference type="PROSITE" id="PS50857">
    <property type="entry name" value="COX2_CUA"/>
    <property type="match status" value="1"/>
</dbReference>
<comment type="cofactor">
    <cofactor evidence="15">
        <name>Cu cation</name>
        <dbReference type="ChEBI" id="CHEBI:23378"/>
    </cofactor>
    <text evidence="15">Binds a copper A center.</text>
</comment>
<dbReference type="PRINTS" id="PR01166">
    <property type="entry name" value="CYCOXIDASEII"/>
</dbReference>
<keyword evidence="9 16" id="KW-1133">Transmembrane helix</keyword>
<accession>A0A1H3IJR0</accession>
<dbReference type="Pfam" id="PF00116">
    <property type="entry name" value="COX2"/>
    <property type="match status" value="1"/>
</dbReference>
<evidence type="ECO:0000313" key="20">
    <source>
        <dbReference type="Proteomes" id="UP000198640"/>
    </source>
</evidence>
<keyword evidence="11 16" id="KW-0472">Membrane</keyword>
<dbReference type="PANTHER" id="PTHR22888:SF9">
    <property type="entry name" value="CYTOCHROME C OXIDASE SUBUNIT 2"/>
    <property type="match status" value="1"/>
</dbReference>
<dbReference type="OrthoDB" id="9781261at2"/>
<evidence type="ECO:0000256" key="16">
    <source>
        <dbReference type="SAM" id="Phobius"/>
    </source>
</evidence>
<dbReference type="InterPro" id="IPR036257">
    <property type="entry name" value="Cyt_c_oxidase_su2_TM_sf"/>
</dbReference>
<dbReference type="STRING" id="44576.SAMN05421881_102713"/>
<dbReference type="AlphaFoldDB" id="A0A1H3IJR0"/>
<evidence type="ECO:0000256" key="15">
    <source>
        <dbReference type="RuleBase" id="RU004024"/>
    </source>
</evidence>
<keyword evidence="6 15" id="KW-0479">Metal-binding</keyword>
<evidence type="ECO:0000256" key="12">
    <source>
        <dbReference type="ARBA" id="ARBA00024688"/>
    </source>
</evidence>
<dbReference type="InterPro" id="IPR008972">
    <property type="entry name" value="Cupredoxin"/>
</dbReference>
<dbReference type="InterPro" id="IPR002429">
    <property type="entry name" value="CcO_II-like_C"/>
</dbReference>
<evidence type="ECO:0000259" key="17">
    <source>
        <dbReference type="PROSITE" id="PS50857"/>
    </source>
</evidence>
<dbReference type="Proteomes" id="UP000198640">
    <property type="component" value="Unassembled WGS sequence"/>
</dbReference>
<evidence type="ECO:0000256" key="14">
    <source>
        <dbReference type="RuleBase" id="RU000456"/>
    </source>
</evidence>
<dbReference type="Gene3D" id="1.10.287.90">
    <property type="match status" value="1"/>
</dbReference>
<evidence type="ECO:0000256" key="2">
    <source>
        <dbReference type="ARBA" id="ARBA00007866"/>
    </source>
</evidence>
<evidence type="ECO:0000256" key="11">
    <source>
        <dbReference type="ARBA" id="ARBA00023136"/>
    </source>
</evidence>
<keyword evidence="8 14" id="KW-0249">Electron transport</keyword>
<feature type="domain" description="Cytochrome oxidase subunit II transmembrane region profile" evidence="18">
    <location>
        <begin position="21"/>
        <end position="116"/>
    </location>
</feature>
<dbReference type="RefSeq" id="WP_090413955.1">
    <property type="nucleotide sequence ID" value="NZ_FNOY01000027.1"/>
</dbReference>
<evidence type="ECO:0000256" key="13">
    <source>
        <dbReference type="ARBA" id="ARBA00047816"/>
    </source>
</evidence>
<evidence type="ECO:0000256" key="7">
    <source>
        <dbReference type="ARBA" id="ARBA00022967"/>
    </source>
</evidence>
<keyword evidence="7" id="KW-1278">Translocase</keyword>
<evidence type="ECO:0000256" key="6">
    <source>
        <dbReference type="ARBA" id="ARBA00022723"/>
    </source>
</evidence>
<dbReference type="InterPro" id="IPR045187">
    <property type="entry name" value="CcO_II"/>
</dbReference>
<dbReference type="GO" id="GO:0016491">
    <property type="term" value="F:oxidoreductase activity"/>
    <property type="evidence" value="ECO:0007669"/>
    <property type="project" value="InterPro"/>
</dbReference>
<dbReference type="CDD" id="cd13912">
    <property type="entry name" value="CcO_II_C"/>
    <property type="match status" value="1"/>
</dbReference>
<comment type="catalytic activity">
    <reaction evidence="13 15">
        <text>4 Fe(II)-[cytochrome c] + O2 + 8 H(+)(in) = 4 Fe(III)-[cytochrome c] + 2 H2O + 4 H(+)(out)</text>
        <dbReference type="Rhea" id="RHEA:11436"/>
        <dbReference type="Rhea" id="RHEA-COMP:10350"/>
        <dbReference type="Rhea" id="RHEA-COMP:14399"/>
        <dbReference type="ChEBI" id="CHEBI:15377"/>
        <dbReference type="ChEBI" id="CHEBI:15378"/>
        <dbReference type="ChEBI" id="CHEBI:15379"/>
        <dbReference type="ChEBI" id="CHEBI:29033"/>
        <dbReference type="ChEBI" id="CHEBI:29034"/>
        <dbReference type="EC" id="7.1.1.9"/>
    </reaction>
</comment>
<evidence type="ECO:0000256" key="4">
    <source>
        <dbReference type="ARBA" id="ARBA00022660"/>
    </source>
</evidence>
<protein>
    <recommendedName>
        <fullName evidence="15">Cytochrome c oxidase subunit 2</fullName>
        <ecNumber evidence="15">7.1.1.9</ecNumber>
    </recommendedName>
</protein>
<feature type="transmembrane region" description="Helical" evidence="16">
    <location>
        <begin position="88"/>
        <end position="106"/>
    </location>
</feature>
<keyword evidence="3 14" id="KW-0813">Transport</keyword>
<dbReference type="SUPFAM" id="SSF49503">
    <property type="entry name" value="Cupredoxins"/>
    <property type="match status" value="1"/>
</dbReference>
<comment type="subcellular location">
    <subcellularLocation>
        <location evidence="14">Cell membrane</location>
        <topology evidence="14">Multi-pass membrane protein</topology>
    </subcellularLocation>
    <subcellularLocation>
        <location evidence="1">Membrane</location>
        <topology evidence="1">Multi-pass membrane protein</topology>
    </subcellularLocation>
</comment>
<dbReference type="PROSITE" id="PS50999">
    <property type="entry name" value="COX2_TM"/>
    <property type="match status" value="1"/>
</dbReference>
<dbReference type="InterPro" id="IPR014222">
    <property type="entry name" value="Cyt_c_oxidase_su2"/>
</dbReference>
<sequence length="281" mass="31271">MSSKLMAVLTGIMVLVFYSGAAVSSKYNFPEPQSTIAQQIYDQHIMALWICLAIFVAVFGVMGYSMLKHRKSVGHKAANFHHSTMVEVIWTTIPVLILIGMAWPATKTVIAMKDTSESDITIKATGYQWMWGYDYLQGEGEGISFYSQLATTQDEIRNQAPKGENYLLEVDNRVVVPVGKKIRILMTANDVLHAWWVPALGVKQDAIPGFIRDSWFTADNPGVYRGQCAELCGKEHGFMPIVVEVVEQEKYSQWVAEKQKASAAIVNTALAETAEDQPSKN</sequence>
<evidence type="ECO:0000256" key="10">
    <source>
        <dbReference type="ARBA" id="ARBA00023008"/>
    </source>
</evidence>
<name>A0A1H3IJR0_9PROT</name>
<dbReference type="EMBL" id="FNOY01000027">
    <property type="protein sequence ID" value="SDY27921.1"/>
    <property type="molecule type" value="Genomic_DNA"/>
</dbReference>
<dbReference type="InterPro" id="IPR034210">
    <property type="entry name" value="CcO_II_C"/>
</dbReference>
<dbReference type="EC" id="7.1.1.9" evidence="15"/>
<evidence type="ECO:0000256" key="5">
    <source>
        <dbReference type="ARBA" id="ARBA00022692"/>
    </source>
</evidence>
<keyword evidence="20" id="KW-1185">Reference proteome</keyword>
<evidence type="ECO:0000256" key="3">
    <source>
        <dbReference type="ARBA" id="ARBA00022448"/>
    </source>
</evidence>
<dbReference type="Pfam" id="PF02790">
    <property type="entry name" value="COX2_TM"/>
    <property type="match status" value="1"/>
</dbReference>
<dbReference type="InterPro" id="IPR001505">
    <property type="entry name" value="Copper_CuA"/>
</dbReference>
<dbReference type="SUPFAM" id="SSF81464">
    <property type="entry name" value="Cytochrome c oxidase subunit II-like, transmembrane region"/>
    <property type="match status" value="1"/>
</dbReference>
<keyword evidence="5 14" id="KW-0812">Transmembrane</keyword>